<dbReference type="OrthoDB" id="9950932at2759"/>
<feature type="compositionally biased region" description="Polar residues" evidence="1">
    <location>
        <begin position="159"/>
        <end position="168"/>
    </location>
</feature>
<feature type="region of interest" description="Disordered" evidence="1">
    <location>
        <begin position="1660"/>
        <end position="1920"/>
    </location>
</feature>
<feature type="compositionally biased region" description="Polar residues" evidence="1">
    <location>
        <begin position="1888"/>
        <end position="1902"/>
    </location>
</feature>
<sequence length="1920" mass="215559">MATEVEVKSPLTTMTSLTDLSEITNERISQCTYIGPLSDASNKASELSNPPPLLIVEEKSRLGSALKPSIASTPGLRPRISPKPFKPSDSFEVRKIPITAPKQNSLIKSSLHGKPGQAAPDEELNGNAPSIDQNLNDADTRGNNIFRAKKIFYSMPETNSLTSGTEITGEQKPVDVTPRKECQSISQYEVIPTLSPVSQKSEVALYNEMSGSPRTNTGSVEPHRTGENKYSCTNDKSVTSEETSSAKVQLRTKHRPVSAVFLESLKDLDSQLENRGISEEVSLVYTADKLWVRKPRPLSVDLTAKFESKSTPPQKKTSHTSEETKENIPLLNSVNRFSQEKTKIISKDGGIQFKGKNESFKHSFKSNKQNDDFQLGEEKREVLSKDAAGLISVTTKELLINTLGESTSKWESKYKSDKEENERETDVLVDEHKLEKHKMAPNDTSKSIKERTLSNTTDIAPGFGEKPASIGRKEETKSPGGSIQRRISLLLAVSNSSPVSTEPASAEREKGNVDIQKRIKEFTAENVEAKPGSLRKSLRTRPLSADLTKMFSAETPTHEMKSQTVFELHTESPKEEQDKQENANEKNKEEKHGRTGLGDPLTEKIHWKKSQSANPQEKKDHFEKESFSREEKPFSLSNKNCLSKAISLDEEPSHAIPSESVDLRTVRATLFEHNIQRHGAVEPYFVVDTTPHLPSKTDKKSDSMDSSGLESLQRRNLEDKVHLNVAREPEQRIAYSHQNSRFYEAPHHNHSSLENLRERTSKYIEDTLNYQRIEPVYEVIQTIGERASSESITLAAEDKAVTLRSRKSSFRTPENETKKLIENLLHSDWSCSLPDAEAVDFRDVAPCSVPKNISETTTDKSGFTDPRHASVRTFAAQEDINNPVKLQNNQSMKRKKTSSFTYTDKQLGIARNKAMSTDNQGEKPEKPKVLECFSDNIVVKVHGVDASDSSDNIDKYVSSSNANKHLISGFEDSPSNDLFIDEQPRTGLRAVDKGESRMFGLKKYQELDRTRNDEDGTGVNKKREGKLEHIEVEGKVSEIGSTNTDLNISEQLGMMSIPDDASTHGKSKRSSQGITKSSFRRANFVQSTESAVSREHQKCLEPADSKESLKLQDRVPEPKATYFAVTCQVSNKRKDIFQCPLNQDDFMLSNQGKSESSRKNSQTFVSDKDISLETIGKNLDKRQDWETAHFSKQYLPNENPKPDEDYSGWRTLHKNQGNATKIDVDSLLKERISNSHAEDKILSDYEAYVRPSQKDGRELAWKKNDDTSGFVAELKDSYRYSVLDIDELMASYKPESLKASEIDSTQYEDQVHQRQFNTEQTRSLKNYADKHHSLNWKSQKDLKQPSSTFAETSNKPPNVKLDFSQGSNKKIDSFSQNVNKQNPKETHIGHRNWENLGDPAERSSEPLLETRDNRKRITKIADEEQVRDLSGVQQHNIKRKDDGLGSDQVSFQPDSDANLNSVSSLVTADSLLQKALSRKFQRTEKSVESSSQSNRDYSNEALKSKCSAIRTSDGNDFDKSKSSTEGSVGVIRSRPARVKDIAHLIQEGKEKRSEEKPKQSFHLETAEIGVKKRNSTRRERSSTDDKMDTENEWSRNDDQRSGIRETPSTALQRRSRSLKERREEPQPVDSCFYDQLKQCFARPSPVTKDTDTLVREADSQYGTWSGEGDEDSYVPVSPSPDNAPSSRKQQPSSRFSSLSSPTEVDSHDSASDQRNRSLDRSSVEMDSAESTEKPVSASPSPGGDTVDFSFMDQTSVLDSSALKNRVQLSRRSQRRAPTSHSQRRSKVLLQDKQLTILEDTVSSWMFKDSTEEKPETQEDSAEEDKPQRSTVQPQRLPVFPGIDPSVLKAQLRKKQESDSTSDASSSSKLLKSPKSPLQQGVLGGRSLPSPTEENGPEATSPQWLKELKSKKRQSQYENQV</sequence>
<feature type="region of interest" description="Disordered" evidence="1">
    <location>
        <begin position="306"/>
        <end position="326"/>
    </location>
</feature>
<dbReference type="InterPro" id="IPR040006">
    <property type="entry name" value="TNKS1BP1-like"/>
</dbReference>
<dbReference type="GeneID" id="117365182"/>
<feature type="region of interest" description="Disordered" evidence="1">
    <location>
        <begin position="409"/>
        <end position="484"/>
    </location>
</feature>
<feature type="compositionally biased region" description="Basic and acidic residues" evidence="1">
    <location>
        <begin position="1382"/>
        <end position="1412"/>
    </location>
</feature>
<feature type="region of interest" description="Disordered" evidence="1">
    <location>
        <begin position="159"/>
        <end position="180"/>
    </location>
</feature>
<feature type="region of interest" description="Disordered" evidence="1">
    <location>
        <begin position="67"/>
        <end position="139"/>
    </location>
</feature>
<evidence type="ECO:0000259" key="2">
    <source>
        <dbReference type="SMART" id="SM01319"/>
    </source>
</evidence>
<proteinExistence type="predicted"/>
<feature type="compositionally biased region" description="Polar residues" evidence="1">
    <location>
        <begin position="228"/>
        <end position="246"/>
    </location>
</feature>
<feature type="compositionally biased region" description="Basic and acidic residues" evidence="1">
    <location>
        <begin position="1576"/>
        <end position="1603"/>
    </location>
</feature>
<dbReference type="InterPro" id="IPR032764">
    <property type="entry name" value="Tankyrase-bd_C"/>
</dbReference>
<dbReference type="CTD" id="85379"/>
<feature type="compositionally biased region" description="Basic and acidic residues" evidence="1">
    <location>
        <begin position="616"/>
        <end position="633"/>
    </location>
</feature>
<keyword evidence="3" id="KW-1185">Reference proteome</keyword>
<feature type="compositionally biased region" description="Basic and acidic residues" evidence="1">
    <location>
        <begin position="568"/>
        <end position="593"/>
    </location>
</feature>
<feature type="region of interest" description="Disordered" evidence="1">
    <location>
        <begin position="553"/>
        <end position="634"/>
    </location>
</feature>
<reference evidence="4" key="1">
    <citation type="submission" date="2025-08" db="UniProtKB">
        <authorList>
            <consortium name="RefSeq"/>
        </authorList>
    </citation>
    <scope>IDENTIFICATION</scope>
</reference>
<evidence type="ECO:0000256" key="1">
    <source>
        <dbReference type="SAM" id="MobiDB-lite"/>
    </source>
</evidence>
<feature type="region of interest" description="Disordered" evidence="1">
    <location>
        <begin position="1332"/>
        <end position="1455"/>
    </location>
</feature>
<feature type="region of interest" description="Disordered" evidence="1">
    <location>
        <begin position="692"/>
        <end position="716"/>
    </location>
</feature>
<feature type="compositionally biased region" description="Polar residues" evidence="1">
    <location>
        <begin position="1364"/>
        <end position="1381"/>
    </location>
</feature>
<feature type="region of interest" description="Disordered" evidence="1">
    <location>
        <begin position="1546"/>
        <end position="1629"/>
    </location>
</feature>
<feature type="domain" description="Tankyrase 1-binding protein C-terminal" evidence="2">
    <location>
        <begin position="1745"/>
        <end position="1911"/>
    </location>
</feature>
<dbReference type="RefSeq" id="XP_033811144.1">
    <property type="nucleotide sequence ID" value="XM_033955253.1"/>
</dbReference>
<feature type="compositionally biased region" description="Polar residues" evidence="1">
    <location>
        <begin position="127"/>
        <end position="139"/>
    </location>
</feature>
<dbReference type="SMART" id="SM01319">
    <property type="entry name" value="Tankyrase_bdg_C"/>
    <property type="match status" value="1"/>
</dbReference>
<evidence type="ECO:0000313" key="4">
    <source>
        <dbReference type="RefSeq" id="XP_033811144.1"/>
    </source>
</evidence>
<evidence type="ECO:0000313" key="3">
    <source>
        <dbReference type="Proteomes" id="UP000515159"/>
    </source>
</evidence>
<accession>A0A6P8S031</accession>
<feature type="compositionally biased region" description="Polar residues" evidence="1">
    <location>
        <begin position="1344"/>
        <end position="1356"/>
    </location>
</feature>
<dbReference type="Proteomes" id="UP000515159">
    <property type="component" value="Chromosome 8"/>
</dbReference>
<organism evidence="3 4">
    <name type="scientific">Geotrypetes seraphini</name>
    <name type="common">Gaboon caecilian</name>
    <name type="synonym">Caecilia seraphini</name>
    <dbReference type="NCBI Taxonomy" id="260995"/>
    <lineage>
        <taxon>Eukaryota</taxon>
        <taxon>Metazoa</taxon>
        <taxon>Chordata</taxon>
        <taxon>Craniata</taxon>
        <taxon>Vertebrata</taxon>
        <taxon>Euteleostomi</taxon>
        <taxon>Amphibia</taxon>
        <taxon>Gymnophiona</taxon>
        <taxon>Geotrypetes</taxon>
    </lineage>
</organism>
<feature type="region of interest" description="Disordered" evidence="1">
    <location>
        <begin position="1056"/>
        <end position="1082"/>
    </location>
</feature>
<feature type="compositionally biased region" description="Basic and acidic residues" evidence="1">
    <location>
        <begin position="409"/>
        <end position="452"/>
    </location>
</feature>
<feature type="compositionally biased region" description="Polar residues" evidence="1">
    <location>
        <begin position="1751"/>
        <end position="1780"/>
    </location>
</feature>
<feature type="compositionally biased region" description="Low complexity" evidence="1">
    <location>
        <begin position="1858"/>
        <end position="1877"/>
    </location>
</feature>
<protein>
    <submittedName>
        <fullName evidence="4">Uncharacterized protein KIAA1671 homolog isoform X1</fullName>
    </submittedName>
</protein>
<dbReference type="FunCoup" id="A0A6P8S031">
    <property type="interactions" value="1037"/>
</dbReference>
<dbReference type="Pfam" id="PF15327">
    <property type="entry name" value="Tankyrase_bdg_C"/>
    <property type="match status" value="1"/>
</dbReference>
<feature type="compositionally biased region" description="Polar residues" evidence="1">
    <location>
        <begin position="1679"/>
        <end position="1691"/>
    </location>
</feature>
<feature type="region of interest" description="Disordered" evidence="1">
    <location>
        <begin position="209"/>
        <end position="246"/>
    </location>
</feature>
<feature type="compositionally biased region" description="Polar residues" evidence="1">
    <location>
        <begin position="209"/>
        <end position="219"/>
    </location>
</feature>
<feature type="region of interest" description="Disordered" evidence="1">
    <location>
        <begin position="494"/>
        <end position="513"/>
    </location>
</feature>
<dbReference type="PANTHER" id="PTHR22042:SF3">
    <property type="entry name" value="RIKEN CDNA 2900026A02 GENE"/>
    <property type="match status" value="1"/>
</dbReference>
<feature type="compositionally biased region" description="Basic and acidic residues" evidence="1">
    <location>
        <begin position="1704"/>
        <end position="1723"/>
    </location>
</feature>
<feature type="compositionally biased region" description="Basic and acidic residues" evidence="1">
    <location>
        <begin position="1546"/>
        <end position="1558"/>
    </location>
</feature>
<dbReference type="InParanoid" id="A0A6P8S031"/>
<name>A0A6P8S031_GEOSA</name>
<feature type="compositionally biased region" description="Basic and acidic residues" evidence="1">
    <location>
        <begin position="1332"/>
        <end position="1343"/>
    </location>
</feature>
<feature type="compositionally biased region" description="Polar residues" evidence="1">
    <location>
        <begin position="494"/>
        <end position="503"/>
    </location>
</feature>
<gene>
    <name evidence="4" type="primary">KIAA1671</name>
</gene>
<dbReference type="PANTHER" id="PTHR22042">
    <property type="entry name" value="TANKYRASE 1 BINDING PROTEIN"/>
    <property type="match status" value="1"/>
</dbReference>
<dbReference type="KEGG" id="gsh:117365182"/>
<feature type="region of interest" description="Disordered" evidence="1">
    <location>
        <begin position="1479"/>
        <end position="1534"/>
    </location>
</feature>